<accession>A0A507B2F4</accession>
<evidence type="ECO:0000313" key="3">
    <source>
        <dbReference type="Proteomes" id="UP000319257"/>
    </source>
</evidence>
<dbReference type="InterPro" id="IPR016181">
    <property type="entry name" value="Acyl_CoA_acyltransferase"/>
</dbReference>
<dbReference type="RefSeq" id="XP_030999016.1">
    <property type="nucleotide sequence ID" value="XM_031135036.1"/>
</dbReference>
<dbReference type="Proteomes" id="UP000319257">
    <property type="component" value="Unassembled WGS sequence"/>
</dbReference>
<dbReference type="InParanoid" id="A0A507B2F4"/>
<dbReference type="EMBL" id="SKBQ01000145">
    <property type="protein sequence ID" value="TPX17305.1"/>
    <property type="molecule type" value="Genomic_DNA"/>
</dbReference>
<keyword evidence="3" id="KW-1185">Reference proteome</keyword>
<dbReference type="STRING" id="1093900.A0A507B2F4"/>
<evidence type="ECO:0000313" key="2">
    <source>
        <dbReference type="EMBL" id="TPX17305.1"/>
    </source>
</evidence>
<dbReference type="Gene3D" id="3.40.630.30">
    <property type="match status" value="1"/>
</dbReference>
<sequence length="234" mass="26133">MAFLRPFDPADADQAAYICRATLLPGLGWSELAARLAPVALRVLTVEWPSRRKQCFVLDDGTGKAVGYVLGCPDVFAFVAAYRPYVDQVLASDVPPPAQLETQVPLLVPRPLAAAAEGGETEINPECLVQWAYKPEWVMGFRDKADMLEAHRATLHIDLLPEFQRQGWGRKLVDLFVGSIRQSVRDGQGDMGRGVHLFIGEENKQVVDFYQKCGFRLRDGGDKRTYWLVKDVDV</sequence>
<dbReference type="Pfam" id="PF00583">
    <property type="entry name" value="Acetyltransf_1"/>
    <property type="match status" value="1"/>
</dbReference>
<dbReference type="GO" id="GO:0016747">
    <property type="term" value="F:acyltransferase activity, transferring groups other than amino-acyl groups"/>
    <property type="evidence" value="ECO:0007669"/>
    <property type="project" value="InterPro"/>
</dbReference>
<dbReference type="SUPFAM" id="SSF55729">
    <property type="entry name" value="Acyl-CoA N-acyltransferases (Nat)"/>
    <property type="match status" value="1"/>
</dbReference>
<evidence type="ECO:0000259" key="1">
    <source>
        <dbReference type="Pfam" id="PF00583"/>
    </source>
</evidence>
<name>A0A507B2F4_9PEZI</name>
<gene>
    <name evidence="2" type="ORF">E0L32_012219</name>
</gene>
<protein>
    <recommendedName>
        <fullName evidence="1">N-acetyltransferase domain-containing protein</fullName>
    </recommendedName>
</protein>
<reference evidence="2 3" key="1">
    <citation type="submission" date="2019-06" db="EMBL/GenBank/DDBJ databases">
        <title>Draft genome sequence of the filamentous fungus Phialemoniopsis curvata isolated from diesel fuel.</title>
        <authorList>
            <person name="Varaljay V.A."/>
            <person name="Lyon W.J."/>
            <person name="Crouch A.L."/>
            <person name="Drake C.E."/>
            <person name="Hollomon J.M."/>
            <person name="Nadeau L.J."/>
            <person name="Nunn H.S."/>
            <person name="Stevenson B.S."/>
            <person name="Bojanowski C.L."/>
            <person name="Crookes-Goodson W.J."/>
        </authorList>
    </citation>
    <scope>NUCLEOTIDE SEQUENCE [LARGE SCALE GENOMIC DNA]</scope>
    <source>
        <strain evidence="2 3">D216</strain>
    </source>
</reference>
<organism evidence="2 3">
    <name type="scientific">Thyridium curvatum</name>
    <dbReference type="NCBI Taxonomy" id="1093900"/>
    <lineage>
        <taxon>Eukaryota</taxon>
        <taxon>Fungi</taxon>
        <taxon>Dikarya</taxon>
        <taxon>Ascomycota</taxon>
        <taxon>Pezizomycotina</taxon>
        <taxon>Sordariomycetes</taxon>
        <taxon>Sordariomycetidae</taxon>
        <taxon>Thyridiales</taxon>
        <taxon>Thyridiaceae</taxon>
        <taxon>Thyridium</taxon>
    </lineage>
</organism>
<feature type="domain" description="N-acetyltransferase" evidence="1">
    <location>
        <begin position="154"/>
        <end position="215"/>
    </location>
</feature>
<comment type="caution">
    <text evidence="2">The sequence shown here is derived from an EMBL/GenBank/DDBJ whole genome shotgun (WGS) entry which is preliminary data.</text>
</comment>
<dbReference type="InterPro" id="IPR000182">
    <property type="entry name" value="GNAT_dom"/>
</dbReference>
<dbReference type="AlphaFoldDB" id="A0A507B2F4"/>
<proteinExistence type="predicted"/>
<dbReference type="GeneID" id="41979666"/>
<dbReference type="OrthoDB" id="64477at2759"/>